<evidence type="ECO:0000256" key="4">
    <source>
        <dbReference type="SAM" id="MobiDB-lite"/>
    </source>
</evidence>
<evidence type="ECO:0000256" key="2">
    <source>
        <dbReference type="ARBA" id="ARBA00023134"/>
    </source>
</evidence>
<dbReference type="InterPro" id="IPR006073">
    <property type="entry name" value="GTP-bd"/>
</dbReference>
<dbReference type="STRING" id="1410661.GCA_000702205_00304"/>
<dbReference type="Gene3D" id="3.40.50.300">
    <property type="entry name" value="P-loop containing nucleotide triphosphate hydrolases"/>
    <property type="match status" value="1"/>
</dbReference>
<dbReference type="Proteomes" id="UP000236726">
    <property type="component" value="Unassembled WGS sequence"/>
</dbReference>
<keyword evidence="2" id="KW-0342">GTP-binding</keyword>
<protein>
    <submittedName>
        <fullName evidence="6">Ribosome biogenesis GTPase A</fullName>
    </submittedName>
</protein>
<keyword evidence="7" id="KW-1185">Reference proteome</keyword>
<feature type="compositionally biased region" description="Low complexity" evidence="4">
    <location>
        <begin position="10"/>
        <end position="42"/>
    </location>
</feature>
<dbReference type="GO" id="GO:0005525">
    <property type="term" value="F:GTP binding"/>
    <property type="evidence" value="ECO:0007669"/>
    <property type="project" value="UniProtKB-KW"/>
</dbReference>
<evidence type="ECO:0000313" key="6">
    <source>
        <dbReference type="EMBL" id="SEF39335.1"/>
    </source>
</evidence>
<proteinExistence type="predicted"/>
<feature type="region of interest" description="Disordered" evidence="4">
    <location>
        <begin position="1"/>
        <end position="71"/>
    </location>
</feature>
<evidence type="ECO:0000313" key="7">
    <source>
        <dbReference type="Proteomes" id="UP000236726"/>
    </source>
</evidence>
<dbReference type="PANTHER" id="PTHR45782">
    <property type="entry name" value="MITOCHONDRIAL RIBOSOME-ASSOCIATED GTPASE 1"/>
    <property type="match status" value="1"/>
</dbReference>
<dbReference type="FunFam" id="3.40.50.300:FF:000590">
    <property type="entry name" value="Ribosome biogenesis GTPase A"/>
    <property type="match status" value="1"/>
</dbReference>
<evidence type="ECO:0000259" key="5">
    <source>
        <dbReference type="PROSITE" id="PS51721"/>
    </source>
</evidence>
<dbReference type="NCBIfam" id="TIGR03596">
    <property type="entry name" value="GTPase_YlqF"/>
    <property type="match status" value="1"/>
</dbReference>
<dbReference type="InterPro" id="IPR030378">
    <property type="entry name" value="G_CP_dom"/>
</dbReference>
<evidence type="ECO:0000256" key="1">
    <source>
        <dbReference type="ARBA" id="ARBA00022741"/>
    </source>
</evidence>
<dbReference type="GO" id="GO:0003924">
    <property type="term" value="F:GTPase activity"/>
    <property type="evidence" value="ECO:0007669"/>
    <property type="project" value="TreeGrafter"/>
</dbReference>
<feature type="compositionally biased region" description="Basic and acidic residues" evidence="4">
    <location>
        <begin position="43"/>
        <end position="59"/>
    </location>
</feature>
<keyword evidence="3" id="KW-0175">Coiled coil</keyword>
<dbReference type="InterPro" id="IPR023179">
    <property type="entry name" value="GTP-bd_ortho_bundle_sf"/>
</dbReference>
<dbReference type="GO" id="GO:0006412">
    <property type="term" value="P:translation"/>
    <property type="evidence" value="ECO:0007669"/>
    <property type="project" value="TreeGrafter"/>
</dbReference>
<dbReference type="InterPro" id="IPR027417">
    <property type="entry name" value="P-loop_NTPase"/>
</dbReference>
<dbReference type="AlphaFoldDB" id="A0A1H5RLV8"/>
<sequence>MSKEIKKNFGKSASKGRAAGKSSANKSGSGKSGSKFGAAKPSKTFDKKEHDRKIQERKLEKKKKMEAKEAAGDNNKLATFNWYPGHMTKAKRQMQEDIKLIDLVIEIVDARVPNSSRNPDIDELANNKARIVILNKADLADDKLTNAWISYFKEKGFYCLKMDSRKNNGFKELNEIILESCSEKIEKDKAKGIVGRPIRAMIVGIPNVGKSTFINAYSGKASAKTGNKPGVTKGKQWIKIKGNIELLDTPGILWPKFEDQTTGLRLAMIGSINDNILNKDDLALEVIKYLNKYYANNLKKRYEFEDSEIEEAKANYEMAINEETATSLAIMEVIALKRGCIKKGAQADFEKVSNIILDDFRSARLGLVSLERP</sequence>
<dbReference type="EMBL" id="FNUL01000001">
    <property type="protein sequence ID" value="SEF39335.1"/>
    <property type="molecule type" value="Genomic_DNA"/>
</dbReference>
<dbReference type="SUPFAM" id="SSF52540">
    <property type="entry name" value="P-loop containing nucleoside triphosphate hydrolases"/>
    <property type="match status" value="1"/>
</dbReference>
<organism evidence="6 7">
    <name type="scientific">Lachnospira multipara</name>
    <dbReference type="NCBI Taxonomy" id="28051"/>
    <lineage>
        <taxon>Bacteria</taxon>
        <taxon>Bacillati</taxon>
        <taxon>Bacillota</taxon>
        <taxon>Clostridia</taxon>
        <taxon>Lachnospirales</taxon>
        <taxon>Lachnospiraceae</taxon>
        <taxon>Lachnospira</taxon>
    </lineage>
</organism>
<dbReference type="PROSITE" id="PS51721">
    <property type="entry name" value="G_CP"/>
    <property type="match status" value="1"/>
</dbReference>
<dbReference type="InterPro" id="IPR019991">
    <property type="entry name" value="GTP-bd_ribosome_bgen"/>
</dbReference>
<accession>A0A1H5RLV8</accession>
<feature type="coiled-coil region" evidence="3">
    <location>
        <begin position="295"/>
        <end position="322"/>
    </location>
</feature>
<dbReference type="Gene3D" id="1.10.1580.10">
    <property type="match status" value="1"/>
</dbReference>
<reference evidence="6 7" key="1">
    <citation type="submission" date="2016-10" db="EMBL/GenBank/DDBJ databases">
        <authorList>
            <person name="de Groot N.N."/>
        </authorList>
    </citation>
    <scope>NUCLEOTIDE SEQUENCE [LARGE SCALE GENOMIC DNA]</scope>
    <source>
        <strain evidence="6 7">D15d</strain>
    </source>
</reference>
<dbReference type="Pfam" id="PF01926">
    <property type="entry name" value="MMR_HSR1"/>
    <property type="match status" value="1"/>
</dbReference>
<name>A0A1H5RLV8_9FIRM</name>
<evidence type="ECO:0000256" key="3">
    <source>
        <dbReference type="SAM" id="Coils"/>
    </source>
</evidence>
<gene>
    <name evidence="6" type="ORF">SAMN05216537_101150</name>
</gene>
<dbReference type="PRINTS" id="PR00326">
    <property type="entry name" value="GTP1OBG"/>
</dbReference>
<dbReference type="PANTHER" id="PTHR45782:SF4">
    <property type="entry name" value="MITOCHONDRIAL RIBOSOME-ASSOCIATED GTPASE 1"/>
    <property type="match status" value="1"/>
</dbReference>
<keyword evidence="1" id="KW-0547">Nucleotide-binding</keyword>
<dbReference type="CDD" id="cd01856">
    <property type="entry name" value="YlqF"/>
    <property type="match status" value="1"/>
</dbReference>
<feature type="domain" description="CP-type G" evidence="5">
    <location>
        <begin position="87"/>
        <end position="255"/>
    </location>
</feature>